<proteinExistence type="predicted"/>
<sequence length="53" mass="6114">MQVRNKNDENGMLDGQPFAFRDKSNVAQPVEQTDENSERTRMTGQREIGRTET</sequence>
<evidence type="ECO:0000256" key="1">
    <source>
        <dbReference type="SAM" id="MobiDB-lite"/>
    </source>
</evidence>
<dbReference type="Proteomes" id="UP001307849">
    <property type="component" value="Unassembled WGS sequence"/>
</dbReference>
<keyword evidence="3" id="KW-1185">Reference proteome</keyword>
<organism evidence="2 3">
    <name type="scientific">Arthrobotrys conoides</name>
    <dbReference type="NCBI Taxonomy" id="74498"/>
    <lineage>
        <taxon>Eukaryota</taxon>
        <taxon>Fungi</taxon>
        <taxon>Dikarya</taxon>
        <taxon>Ascomycota</taxon>
        <taxon>Pezizomycotina</taxon>
        <taxon>Orbiliomycetes</taxon>
        <taxon>Orbiliales</taxon>
        <taxon>Orbiliaceae</taxon>
        <taxon>Arthrobotrys</taxon>
    </lineage>
</organism>
<dbReference type="AlphaFoldDB" id="A0AAN8NFQ6"/>
<feature type="region of interest" description="Disordered" evidence="1">
    <location>
        <begin position="1"/>
        <end position="53"/>
    </location>
</feature>
<evidence type="ECO:0000313" key="3">
    <source>
        <dbReference type="Proteomes" id="UP001307849"/>
    </source>
</evidence>
<accession>A0AAN8NFQ6</accession>
<comment type="caution">
    <text evidence="2">The sequence shown here is derived from an EMBL/GenBank/DDBJ whole genome shotgun (WGS) entry which is preliminary data.</text>
</comment>
<name>A0AAN8NFQ6_9PEZI</name>
<protein>
    <submittedName>
        <fullName evidence="2">Uncharacterized protein</fullName>
    </submittedName>
</protein>
<evidence type="ECO:0000313" key="2">
    <source>
        <dbReference type="EMBL" id="KAK6520989.1"/>
    </source>
</evidence>
<dbReference type="EMBL" id="JAVHJM010000001">
    <property type="protein sequence ID" value="KAK6520989.1"/>
    <property type="molecule type" value="Genomic_DNA"/>
</dbReference>
<reference evidence="2 3" key="1">
    <citation type="submission" date="2019-10" db="EMBL/GenBank/DDBJ databases">
        <authorList>
            <person name="Palmer J.M."/>
        </authorList>
    </citation>
    <scope>NUCLEOTIDE SEQUENCE [LARGE SCALE GENOMIC DNA]</scope>
    <source>
        <strain evidence="2 3">TWF506</strain>
    </source>
</reference>
<gene>
    <name evidence="2" type="ORF">TWF506_001225</name>
</gene>